<protein>
    <recommendedName>
        <fullName evidence="2">EF-hand domain-containing protein</fullName>
    </recommendedName>
</protein>
<evidence type="ECO:0000256" key="1">
    <source>
        <dbReference type="ARBA" id="ARBA00022837"/>
    </source>
</evidence>
<sequence length="80" mass="9350">MARYTREEIKKWKKVFHDMNADGDRYIEPQEVINAAKKDGIVISDQDAEEYIQRMDTNNNGKVEFSEFIKVLGVPQSELK</sequence>
<dbReference type="InterPro" id="IPR018247">
    <property type="entry name" value="EF_Hand_1_Ca_BS"/>
</dbReference>
<keyword evidence="1" id="KW-0106">Calcium</keyword>
<dbReference type="GO" id="GO:0005509">
    <property type="term" value="F:calcium ion binding"/>
    <property type="evidence" value="ECO:0007669"/>
    <property type="project" value="InterPro"/>
</dbReference>
<comment type="caution">
    <text evidence="3">The sequence shown here is derived from an EMBL/GenBank/DDBJ whole genome shotgun (WGS) entry which is preliminary data.</text>
</comment>
<dbReference type="SMART" id="SM00054">
    <property type="entry name" value="EFh"/>
    <property type="match status" value="2"/>
</dbReference>
<keyword evidence="4" id="KW-1185">Reference proteome</keyword>
<dbReference type="SUPFAM" id="SSF47473">
    <property type="entry name" value="EF-hand"/>
    <property type="match status" value="1"/>
</dbReference>
<dbReference type="CDD" id="cd00051">
    <property type="entry name" value="EFh"/>
    <property type="match status" value="1"/>
</dbReference>
<dbReference type="RefSeq" id="XP_045951679.1">
    <property type="nucleotide sequence ID" value="XM_046104296.1"/>
</dbReference>
<reference evidence="3" key="1">
    <citation type="journal article" date="2021" name="Nat. Commun.">
        <title>Genetic determinants of endophytism in the Arabidopsis root mycobiome.</title>
        <authorList>
            <person name="Mesny F."/>
            <person name="Miyauchi S."/>
            <person name="Thiergart T."/>
            <person name="Pickel B."/>
            <person name="Atanasova L."/>
            <person name="Karlsson M."/>
            <person name="Huettel B."/>
            <person name="Barry K.W."/>
            <person name="Haridas S."/>
            <person name="Chen C."/>
            <person name="Bauer D."/>
            <person name="Andreopoulos W."/>
            <person name="Pangilinan J."/>
            <person name="LaButti K."/>
            <person name="Riley R."/>
            <person name="Lipzen A."/>
            <person name="Clum A."/>
            <person name="Drula E."/>
            <person name="Henrissat B."/>
            <person name="Kohler A."/>
            <person name="Grigoriev I.V."/>
            <person name="Martin F.M."/>
            <person name="Hacquard S."/>
        </authorList>
    </citation>
    <scope>NUCLEOTIDE SEQUENCE</scope>
    <source>
        <strain evidence="3">MPI-SDFR-AT-0073</strain>
    </source>
</reference>
<dbReference type="InterPro" id="IPR011992">
    <property type="entry name" value="EF-hand-dom_pair"/>
</dbReference>
<evidence type="ECO:0000313" key="3">
    <source>
        <dbReference type="EMBL" id="KAH6645165.1"/>
    </source>
</evidence>
<dbReference type="GeneID" id="70133187"/>
<dbReference type="Proteomes" id="UP000758603">
    <property type="component" value="Unassembled WGS sequence"/>
</dbReference>
<evidence type="ECO:0000259" key="2">
    <source>
        <dbReference type="PROSITE" id="PS50222"/>
    </source>
</evidence>
<evidence type="ECO:0000313" key="4">
    <source>
        <dbReference type="Proteomes" id="UP000758603"/>
    </source>
</evidence>
<proteinExistence type="predicted"/>
<accession>A0A9P8RKW6</accession>
<gene>
    <name evidence="3" type="ORF">BKA67DRAFT_587090</name>
</gene>
<name>A0A9P8RKW6_9PEZI</name>
<dbReference type="OrthoDB" id="26525at2759"/>
<dbReference type="EMBL" id="JAGPXC010000012">
    <property type="protein sequence ID" value="KAH6645165.1"/>
    <property type="molecule type" value="Genomic_DNA"/>
</dbReference>
<dbReference type="AlphaFoldDB" id="A0A9P8RKW6"/>
<feature type="domain" description="EF-hand" evidence="2">
    <location>
        <begin position="7"/>
        <end position="42"/>
    </location>
</feature>
<dbReference type="Gene3D" id="1.10.238.10">
    <property type="entry name" value="EF-hand"/>
    <property type="match status" value="1"/>
</dbReference>
<dbReference type="PROSITE" id="PS50222">
    <property type="entry name" value="EF_HAND_2"/>
    <property type="match status" value="2"/>
</dbReference>
<organism evidence="3 4">
    <name type="scientific">Truncatella angustata</name>
    <dbReference type="NCBI Taxonomy" id="152316"/>
    <lineage>
        <taxon>Eukaryota</taxon>
        <taxon>Fungi</taxon>
        <taxon>Dikarya</taxon>
        <taxon>Ascomycota</taxon>
        <taxon>Pezizomycotina</taxon>
        <taxon>Sordariomycetes</taxon>
        <taxon>Xylariomycetidae</taxon>
        <taxon>Amphisphaeriales</taxon>
        <taxon>Sporocadaceae</taxon>
        <taxon>Truncatella</taxon>
    </lineage>
</organism>
<dbReference type="Pfam" id="PF13499">
    <property type="entry name" value="EF-hand_7"/>
    <property type="match status" value="1"/>
</dbReference>
<dbReference type="PROSITE" id="PS00018">
    <property type="entry name" value="EF_HAND_1"/>
    <property type="match status" value="1"/>
</dbReference>
<feature type="domain" description="EF-hand" evidence="2">
    <location>
        <begin position="43"/>
        <end position="78"/>
    </location>
</feature>
<dbReference type="InterPro" id="IPR002048">
    <property type="entry name" value="EF_hand_dom"/>
</dbReference>